<proteinExistence type="predicted"/>
<comment type="caution">
    <text evidence="2">The sequence shown here is derived from an EMBL/GenBank/DDBJ whole genome shotgun (WGS) entry which is preliminary data.</text>
</comment>
<feature type="compositionally biased region" description="Basic and acidic residues" evidence="1">
    <location>
        <begin position="168"/>
        <end position="186"/>
    </location>
</feature>
<protein>
    <submittedName>
        <fullName evidence="2">Uncharacterized protein</fullName>
    </submittedName>
</protein>
<feature type="region of interest" description="Disordered" evidence="1">
    <location>
        <begin position="159"/>
        <end position="190"/>
    </location>
</feature>
<gene>
    <name evidence="2" type="ORF">B0H67DRAFT_274847</name>
</gene>
<evidence type="ECO:0000256" key="1">
    <source>
        <dbReference type="SAM" id="MobiDB-lite"/>
    </source>
</evidence>
<accession>A0AA40DRV4</accession>
<dbReference type="Proteomes" id="UP001172102">
    <property type="component" value="Unassembled WGS sequence"/>
</dbReference>
<evidence type="ECO:0000313" key="3">
    <source>
        <dbReference type="Proteomes" id="UP001172102"/>
    </source>
</evidence>
<dbReference type="EMBL" id="JAUKUA010000005">
    <property type="protein sequence ID" value="KAK0711111.1"/>
    <property type="molecule type" value="Genomic_DNA"/>
</dbReference>
<keyword evidence="3" id="KW-1185">Reference proteome</keyword>
<feature type="region of interest" description="Disordered" evidence="1">
    <location>
        <begin position="1"/>
        <end position="27"/>
    </location>
</feature>
<reference evidence="2" key="1">
    <citation type="submission" date="2023-06" db="EMBL/GenBank/DDBJ databases">
        <title>Genome-scale phylogeny and comparative genomics of the fungal order Sordariales.</title>
        <authorList>
            <consortium name="Lawrence Berkeley National Laboratory"/>
            <person name="Hensen N."/>
            <person name="Bonometti L."/>
            <person name="Westerberg I."/>
            <person name="Brannstrom I.O."/>
            <person name="Guillou S."/>
            <person name="Cros-Aarteil S."/>
            <person name="Calhoun S."/>
            <person name="Haridas S."/>
            <person name="Kuo A."/>
            <person name="Mondo S."/>
            <person name="Pangilinan J."/>
            <person name="Riley R."/>
            <person name="Labutti K."/>
            <person name="Andreopoulos B."/>
            <person name="Lipzen A."/>
            <person name="Chen C."/>
            <person name="Yanf M."/>
            <person name="Daum C."/>
            <person name="Ng V."/>
            <person name="Clum A."/>
            <person name="Steindorff A."/>
            <person name="Ohm R."/>
            <person name="Martin F."/>
            <person name="Silar P."/>
            <person name="Natvig D."/>
            <person name="Lalanne C."/>
            <person name="Gautier V."/>
            <person name="Ament-Velasquez S.L."/>
            <person name="Kruys A."/>
            <person name="Hutchinson M.I."/>
            <person name="Powell A.J."/>
            <person name="Barry K."/>
            <person name="Miller A.N."/>
            <person name="Grigoriev I.V."/>
            <person name="Debuchy R."/>
            <person name="Gladieux P."/>
            <person name="Thoren M.H."/>
            <person name="Johannesson H."/>
        </authorList>
    </citation>
    <scope>NUCLEOTIDE SEQUENCE</scope>
    <source>
        <strain evidence="2">SMH4607-1</strain>
    </source>
</reference>
<organism evidence="2 3">
    <name type="scientific">Lasiosphaeris hirsuta</name>
    <dbReference type="NCBI Taxonomy" id="260670"/>
    <lineage>
        <taxon>Eukaryota</taxon>
        <taxon>Fungi</taxon>
        <taxon>Dikarya</taxon>
        <taxon>Ascomycota</taxon>
        <taxon>Pezizomycotina</taxon>
        <taxon>Sordariomycetes</taxon>
        <taxon>Sordariomycetidae</taxon>
        <taxon>Sordariales</taxon>
        <taxon>Lasiosphaeriaceae</taxon>
        <taxon>Lasiosphaeris</taxon>
    </lineage>
</organism>
<sequence length="207" mass="22953">MQAQRNTSLACRRENAPAPSRSVPPPFPAHPGHISGMYAGGIEMGEGRALFCRSTRKQPDIICVTSSSLSAQCESHGSRYRLSLSYSLPSAPLSRYRKAVYEHDLAQVQAKICVFVEMKGHQRPRGFRRNGHARMRLQAHRASQQGIAGKTRRLAFVGKGAIGGGRQGMRDWDEPRRSPRTLRDGTARQAIDESSLFSDSSLHLRNN</sequence>
<evidence type="ECO:0000313" key="2">
    <source>
        <dbReference type="EMBL" id="KAK0711111.1"/>
    </source>
</evidence>
<dbReference type="AlphaFoldDB" id="A0AA40DRV4"/>
<name>A0AA40DRV4_9PEZI</name>